<protein>
    <submittedName>
        <fullName evidence="2">Uncharacterized protein</fullName>
    </submittedName>
</protein>
<reference evidence="2" key="1">
    <citation type="submission" date="2022-01" db="EMBL/GenBank/DDBJ databases">
        <authorList>
            <person name="King R."/>
        </authorList>
    </citation>
    <scope>NUCLEOTIDE SEQUENCE</scope>
</reference>
<keyword evidence="3" id="KW-1185">Reference proteome</keyword>
<proteinExistence type="predicted"/>
<dbReference type="Proteomes" id="UP001153620">
    <property type="component" value="Chromosome 2"/>
</dbReference>
<accession>A0A9N9WSH6</accession>
<feature type="compositionally biased region" description="Basic and acidic residues" evidence="1">
    <location>
        <begin position="1"/>
        <end position="11"/>
    </location>
</feature>
<name>A0A9N9WSH6_9DIPT</name>
<evidence type="ECO:0000313" key="2">
    <source>
        <dbReference type="EMBL" id="CAG9802443.1"/>
    </source>
</evidence>
<organism evidence="2 3">
    <name type="scientific">Chironomus riparius</name>
    <dbReference type="NCBI Taxonomy" id="315576"/>
    <lineage>
        <taxon>Eukaryota</taxon>
        <taxon>Metazoa</taxon>
        <taxon>Ecdysozoa</taxon>
        <taxon>Arthropoda</taxon>
        <taxon>Hexapoda</taxon>
        <taxon>Insecta</taxon>
        <taxon>Pterygota</taxon>
        <taxon>Neoptera</taxon>
        <taxon>Endopterygota</taxon>
        <taxon>Diptera</taxon>
        <taxon>Nematocera</taxon>
        <taxon>Chironomoidea</taxon>
        <taxon>Chironomidae</taxon>
        <taxon>Chironominae</taxon>
        <taxon>Chironomus</taxon>
    </lineage>
</organism>
<dbReference type="AlphaFoldDB" id="A0A9N9WSH6"/>
<dbReference type="OrthoDB" id="7788836at2759"/>
<evidence type="ECO:0000256" key="1">
    <source>
        <dbReference type="SAM" id="MobiDB-lite"/>
    </source>
</evidence>
<reference evidence="2" key="2">
    <citation type="submission" date="2022-10" db="EMBL/GenBank/DDBJ databases">
        <authorList>
            <consortium name="ENA_rothamsted_submissions"/>
            <consortium name="culmorum"/>
            <person name="King R."/>
        </authorList>
    </citation>
    <scope>NUCLEOTIDE SEQUENCE</scope>
</reference>
<feature type="region of interest" description="Disordered" evidence="1">
    <location>
        <begin position="64"/>
        <end position="88"/>
    </location>
</feature>
<feature type="region of interest" description="Disordered" evidence="1">
    <location>
        <begin position="1"/>
        <end position="47"/>
    </location>
</feature>
<dbReference type="EMBL" id="OU895878">
    <property type="protein sequence ID" value="CAG9802443.1"/>
    <property type="molecule type" value="Genomic_DNA"/>
</dbReference>
<evidence type="ECO:0000313" key="3">
    <source>
        <dbReference type="Proteomes" id="UP001153620"/>
    </source>
</evidence>
<sequence length="88" mass="10031">MNKEYNSNDKHGHQKQHFPFTKAASGPEAPKFPYRDPRHYVDPAADFPKKSSVGYTAQLTLNQPHPHLNNCHSPELPTSHPWFEPSTP</sequence>
<gene>
    <name evidence="2" type="ORF">CHIRRI_LOCUS5352</name>
</gene>